<sequence>MQIQAGFSAGLQGLQQAQSGLTQATVDVARPSEPQTLTSGAASGAADSTSLASATDKTTALVSAVESLQQGEAAVAVVDAASDMLGSIIDLEV</sequence>
<dbReference type="Proteomes" id="UP000737113">
    <property type="component" value="Unassembled WGS sequence"/>
</dbReference>
<reference evidence="2" key="1">
    <citation type="submission" date="2020-04" db="EMBL/GenBank/DDBJ databases">
        <title>Description of Shewanella salipaludis sp. nov., isolated from a salt marsh.</title>
        <authorList>
            <person name="Park S."/>
            <person name="Yoon J.-H."/>
        </authorList>
    </citation>
    <scope>NUCLEOTIDE SEQUENCE</scope>
    <source>
        <strain evidence="2">SHSM-M6</strain>
    </source>
</reference>
<organism evidence="2 3">
    <name type="scientific">Shewanella salipaludis</name>
    <dbReference type="NCBI Taxonomy" id="2723052"/>
    <lineage>
        <taxon>Bacteria</taxon>
        <taxon>Pseudomonadati</taxon>
        <taxon>Pseudomonadota</taxon>
        <taxon>Gammaproteobacteria</taxon>
        <taxon>Alteromonadales</taxon>
        <taxon>Shewanellaceae</taxon>
        <taxon>Shewanella</taxon>
    </lineage>
</organism>
<dbReference type="AlphaFoldDB" id="A0A972FV58"/>
<dbReference type="EMBL" id="JAAXYH010000001">
    <property type="protein sequence ID" value="NMH63808.1"/>
    <property type="molecule type" value="Genomic_DNA"/>
</dbReference>
<feature type="region of interest" description="Disordered" evidence="1">
    <location>
        <begin position="25"/>
        <end position="50"/>
    </location>
</feature>
<accession>A0A972FV58</accession>
<evidence type="ECO:0000313" key="2">
    <source>
        <dbReference type="EMBL" id="NMH63808.1"/>
    </source>
</evidence>
<evidence type="ECO:0000313" key="3">
    <source>
        <dbReference type="Proteomes" id="UP000737113"/>
    </source>
</evidence>
<feature type="compositionally biased region" description="Low complexity" evidence="1">
    <location>
        <begin position="36"/>
        <end position="50"/>
    </location>
</feature>
<keyword evidence="3" id="KW-1185">Reference proteome</keyword>
<proteinExistence type="predicted"/>
<comment type="caution">
    <text evidence="2">The sequence shown here is derived from an EMBL/GenBank/DDBJ whole genome shotgun (WGS) entry which is preliminary data.</text>
</comment>
<protein>
    <submittedName>
        <fullName evidence="2">Chemotaxis protein</fullName>
    </submittedName>
</protein>
<name>A0A972FV58_9GAMM</name>
<evidence type="ECO:0000256" key="1">
    <source>
        <dbReference type="SAM" id="MobiDB-lite"/>
    </source>
</evidence>
<gene>
    <name evidence="2" type="ORF">HC757_01220</name>
</gene>
<dbReference type="RefSeq" id="WP_169562435.1">
    <property type="nucleotide sequence ID" value="NZ_JAAXYH010000001.1"/>
</dbReference>